<dbReference type="InterPro" id="IPR032466">
    <property type="entry name" value="Metal_Hydrolase"/>
</dbReference>
<dbReference type="InterPro" id="IPR008257">
    <property type="entry name" value="Pept_M19"/>
</dbReference>
<organism evidence="2">
    <name type="scientific">Oscillatoriales cyanobacterium SpSt-418</name>
    <dbReference type="NCBI Taxonomy" id="2282169"/>
    <lineage>
        <taxon>Bacteria</taxon>
        <taxon>Bacillati</taxon>
        <taxon>Cyanobacteriota</taxon>
        <taxon>Cyanophyceae</taxon>
        <taxon>Oscillatoriophycideae</taxon>
        <taxon>Oscillatoriales</taxon>
    </lineage>
</organism>
<proteinExistence type="predicted"/>
<dbReference type="EMBL" id="DSRU01000124">
    <property type="protein sequence ID" value="HFM97923.1"/>
    <property type="molecule type" value="Genomic_DNA"/>
</dbReference>
<gene>
    <name evidence="2" type="ORF">ENR64_09180</name>
</gene>
<evidence type="ECO:0000313" key="2">
    <source>
        <dbReference type="EMBL" id="HFM97923.1"/>
    </source>
</evidence>
<dbReference type="Pfam" id="PF01244">
    <property type="entry name" value="Peptidase_M19"/>
    <property type="match status" value="1"/>
</dbReference>
<sequence length="397" mass="43848">MKRRRHIGQVLRFGLLLAISLVVLLAILVFSIGPSFVAKRFNPISHLDVQPLSSTAQALHQSLTIADLHADSLLWGRDLSKLKNYGHVDVPRLIQGNVALQTFTVVTKVPTPLLLEGNSDRSDNITKLAILQRWPLRSWFSLKERALYQARRLQSLERKASGQFRLIKTQQDLSNYLAQRQQNRSITAGLLGLEGAQALEGQIENVNRLYEAGFRLIGLAHFFDTEVSGSAHGVDQRGLSPFGREVLKRMENLGLMIDLAHASSQTVDEVLQLTTRPVFVSHTGVQGTCDNARNLSDRQLQQIARSGGVIGIGFWKTAVCGEDVSAIVRAIRYVVDAVGIDYVALGSDYDGAVRVPFDVANLGQITQALQTEGFTETEIKKIMGLNVIRLLQQLLPA</sequence>
<keyword evidence="1" id="KW-0472">Membrane</keyword>
<dbReference type="CDD" id="cd01301">
    <property type="entry name" value="rDP_like"/>
    <property type="match status" value="1"/>
</dbReference>
<name>A0A7C3KDS0_9CYAN</name>
<keyword evidence="1" id="KW-0812">Transmembrane</keyword>
<evidence type="ECO:0000256" key="1">
    <source>
        <dbReference type="SAM" id="Phobius"/>
    </source>
</evidence>
<dbReference type="GO" id="GO:0006508">
    <property type="term" value="P:proteolysis"/>
    <property type="evidence" value="ECO:0007669"/>
    <property type="project" value="InterPro"/>
</dbReference>
<dbReference type="AlphaFoldDB" id="A0A7C3KDS0"/>
<feature type="transmembrane region" description="Helical" evidence="1">
    <location>
        <begin position="12"/>
        <end position="33"/>
    </location>
</feature>
<dbReference type="GO" id="GO:0070573">
    <property type="term" value="F:metallodipeptidase activity"/>
    <property type="evidence" value="ECO:0007669"/>
    <property type="project" value="InterPro"/>
</dbReference>
<comment type="caution">
    <text evidence="2">The sequence shown here is derived from an EMBL/GenBank/DDBJ whole genome shotgun (WGS) entry which is preliminary data.</text>
</comment>
<dbReference type="PANTHER" id="PTHR10443">
    <property type="entry name" value="MICROSOMAL DIPEPTIDASE"/>
    <property type="match status" value="1"/>
</dbReference>
<protein>
    <submittedName>
        <fullName evidence="2">Peptidase M19</fullName>
    </submittedName>
</protein>
<keyword evidence="1" id="KW-1133">Transmembrane helix</keyword>
<dbReference type="Gene3D" id="3.20.20.140">
    <property type="entry name" value="Metal-dependent hydrolases"/>
    <property type="match status" value="1"/>
</dbReference>
<dbReference type="SUPFAM" id="SSF51556">
    <property type="entry name" value="Metallo-dependent hydrolases"/>
    <property type="match status" value="1"/>
</dbReference>
<dbReference type="PROSITE" id="PS51365">
    <property type="entry name" value="RENAL_DIPEPTIDASE_2"/>
    <property type="match status" value="1"/>
</dbReference>
<dbReference type="PANTHER" id="PTHR10443:SF12">
    <property type="entry name" value="DIPEPTIDASE"/>
    <property type="match status" value="1"/>
</dbReference>
<reference evidence="2" key="1">
    <citation type="journal article" date="2020" name="mSystems">
        <title>Genome- and Community-Level Interaction Insights into Carbon Utilization and Element Cycling Functions of Hydrothermarchaeota in Hydrothermal Sediment.</title>
        <authorList>
            <person name="Zhou Z."/>
            <person name="Liu Y."/>
            <person name="Xu W."/>
            <person name="Pan J."/>
            <person name="Luo Z.H."/>
            <person name="Li M."/>
        </authorList>
    </citation>
    <scope>NUCLEOTIDE SEQUENCE [LARGE SCALE GENOMIC DNA]</scope>
    <source>
        <strain evidence="2">SpSt-418</strain>
    </source>
</reference>
<accession>A0A7C3KDS0</accession>